<feature type="coiled-coil region" evidence="1">
    <location>
        <begin position="39"/>
        <end position="66"/>
    </location>
</feature>
<sequence>MTQIELIDRLCAVNTLLTDIVREQAEIMAQHGIEAIQTQDEATDRLDDLFGKRKRAEDENDAIEAALRNYI</sequence>
<protein>
    <submittedName>
        <fullName evidence="2">Uncharacterized protein</fullName>
    </submittedName>
</protein>
<dbReference type="EMBL" id="BK032862">
    <property type="protein sequence ID" value="DAF64534.1"/>
    <property type="molecule type" value="Genomic_DNA"/>
</dbReference>
<name>A0A8S5TN25_9CAUD</name>
<evidence type="ECO:0000256" key="1">
    <source>
        <dbReference type="SAM" id="Coils"/>
    </source>
</evidence>
<evidence type="ECO:0000313" key="2">
    <source>
        <dbReference type="EMBL" id="DAF64534.1"/>
    </source>
</evidence>
<accession>A0A8S5TN25</accession>
<organism evidence="2">
    <name type="scientific">Myoviridae sp. ctu6J18</name>
    <dbReference type="NCBI Taxonomy" id="2827714"/>
    <lineage>
        <taxon>Viruses</taxon>
        <taxon>Duplodnaviria</taxon>
        <taxon>Heunggongvirae</taxon>
        <taxon>Uroviricota</taxon>
        <taxon>Caudoviricetes</taxon>
    </lineage>
</organism>
<reference evidence="2" key="1">
    <citation type="journal article" date="2021" name="Proc. Natl. Acad. Sci. U.S.A.">
        <title>A Catalog of Tens of Thousands of Viruses from Human Metagenomes Reveals Hidden Associations with Chronic Diseases.</title>
        <authorList>
            <person name="Tisza M.J."/>
            <person name="Buck C.B."/>
        </authorList>
    </citation>
    <scope>NUCLEOTIDE SEQUENCE</scope>
    <source>
        <strain evidence="2">Ctu6J18</strain>
    </source>
</reference>
<keyword evidence="1" id="KW-0175">Coiled coil</keyword>
<proteinExistence type="predicted"/>